<dbReference type="RefSeq" id="XP_016640710.1">
    <property type="nucleotide sequence ID" value="XM_016789679.1"/>
</dbReference>
<feature type="domain" description="Zn(2)-C6 fungal-type" evidence="7">
    <location>
        <begin position="62"/>
        <end position="89"/>
    </location>
</feature>
<dbReference type="Pfam" id="PF04082">
    <property type="entry name" value="Fungal_trans"/>
    <property type="match status" value="1"/>
</dbReference>
<organism evidence="8 9">
    <name type="scientific">Pseudallescheria apiosperma</name>
    <name type="common">Scedosporium apiospermum</name>
    <dbReference type="NCBI Taxonomy" id="563466"/>
    <lineage>
        <taxon>Eukaryota</taxon>
        <taxon>Fungi</taxon>
        <taxon>Dikarya</taxon>
        <taxon>Ascomycota</taxon>
        <taxon>Pezizomycotina</taxon>
        <taxon>Sordariomycetes</taxon>
        <taxon>Hypocreomycetidae</taxon>
        <taxon>Microascales</taxon>
        <taxon>Microascaceae</taxon>
        <taxon>Scedosporium</taxon>
    </lineage>
</organism>
<dbReference type="PROSITE" id="PS00463">
    <property type="entry name" value="ZN2_CY6_FUNGAL_1"/>
    <property type="match status" value="1"/>
</dbReference>
<evidence type="ECO:0000313" key="8">
    <source>
        <dbReference type="EMBL" id="KEZ40911.1"/>
    </source>
</evidence>
<dbReference type="KEGG" id="sapo:SAPIO_CDS7912"/>
<evidence type="ECO:0000256" key="4">
    <source>
        <dbReference type="ARBA" id="ARBA00023163"/>
    </source>
</evidence>
<sequence length="732" mass="80954">MSGILSRAPSSEPSNMPTMQSPQSQMRSTAGADVTFASPDNTSSFDPTLTEAGTKRRRIRRACEHCRATKTRCSGNSPCARCRIRGLSCDNARTQAASSRAPGHDRPGASPIPDRQVLNADSACGKTTPGDATSVMKLDPAVVRRYIEAYFDYATPLSCIFLHRPSVLADWSQGKLDPVLAQAISGIGFLLLCDESPSNLSGEEPSSAHDWMSEVQQRLLARISRISLAQLQALILVVQYRFRHGDRSDAWNLLPVASRLAFTMRLNYELPNPEPIVQESRRRTVWAVWLMDRIFSGGNVDLTVCPKEAIHIRLPCSDYGFQRGIASVTPKLESPTSLVDSASMDIVSYYILLLDIRDRILRTTKSIIRECANPAMRKHELEMLQNELFEFESSLPTDFRLSTKRLLLKTHSTDAGGYITLHIQWFQCNCDLHRLFIPGIRESVGKDILDNTPPDLVDACQRACLSNAIRACNFLAELDCLNYSGSLGSTFPAVAAHQMVCILHHLHHLLPPDGPDALPNLKPRLARAINVISRNQLRRGNVFDGKLLADTQSLVIAFGKKRAPQSNGGKYRRRNPQYLPSSGSFLDHFDETSEAAQTDILSKEEQDDQSINCNDGGSGGTDSDKSDMTPLTVQEVRAIEGLISSSRSYIMPSSSVDPPPTQPAWLSPLSFRDSDIAVRNTNINVDESEARGDLGFIAQQEQASFESWDPLNAYINGYYIPEFTAMFSASEI</sequence>
<keyword evidence="4" id="KW-0804">Transcription</keyword>
<dbReference type="VEuPathDB" id="FungiDB:SAPIO_CDS7912"/>
<accession>A0A084G0P9</accession>
<dbReference type="Pfam" id="PF00172">
    <property type="entry name" value="Zn_clus"/>
    <property type="match status" value="1"/>
</dbReference>
<evidence type="ECO:0000313" key="9">
    <source>
        <dbReference type="Proteomes" id="UP000028545"/>
    </source>
</evidence>
<gene>
    <name evidence="8" type="ORF">SAPIO_CDS7912</name>
</gene>
<dbReference type="InterPro" id="IPR007219">
    <property type="entry name" value="XnlR_reg_dom"/>
</dbReference>
<evidence type="ECO:0000256" key="3">
    <source>
        <dbReference type="ARBA" id="ARBA00023015"/>
    </source>
</evidence>
<dbReference type="GO" id="GO:0000981">
    <property type="term" value="F:DNA-binding transcription factor activity, RNA polymerase II-specific"/>
    <property type="evidence" value="ECO:0007669"/>
    <property type="project" value="InterPro"/>
</dbReference>
<dbReference type="AlphaFoldDB" id="A0A084G0P9"/>
<dbReference type="GO" id="GO:0008270">
    <property type="term" value="F:zinc ion binding"/>
    <property type="evidence" value="ECO:0007669"/>
    <property type="project" value="InterPro"/>
</dbReference>
<proteinExistence type="predicted"/>
<dbReference type="GO" id="GO:0005634">
    <property type="term" value="C:nucleus"/>
    <property type="evidence" value="ECO:0007669"/>
    <property type="project" value="UniProtKB-SubCell"/>
</dbReference>
<dbReference type="GeneID" id="27726984"/>
<evidence type="ECO:0000256" key="5">
    <source>
        <dbReference type="ARBA" id="ARBA00023242"/>
    </source>
</evidence>
<protein>
    <recommendedName>
        <fullName evidence="7">Zn(2)-C6 fungal-type domain-containing protein</fullName>
    </recommendedName>
</protein>
<keyword evidence="9" id="KW-1185">Reference proteome</keyword>
<dbReference type="PROSITE" id="PS50048">
    <property type="entry name" value="ZN2_CY6_FUNGAL_2"/>
    <property type="match status" value="1"/>
</dbReference>
<dbReference type="SMART" id="SM00066">
    <property type="entry name" value="GAL4"/>
    <property type="match status" value="1"/>
</dbReference>
<feature type="region of interest" description="Disordered" evidence="6">
    <location>
        <begin position="1"/>
        <end position="57"/>
    </location>
</feature>
<feature type="region of interest" description="Disordered" evidence="6">
    <location>
        <begin position="600"/>
        <end position="628"/>
    </location>
</feature>
<dbReference type="InterPro" id="IPR036864">
    <property type="entry name" value="Zn2-C6_fun-type_DNA-bd_sf"/>
</dbReference>
<reference evidence="8 9" key="1">
    <citation type="journal article" date="2014" name="Genome Announc.">
        <title>Draft genome sequence of the pathogenic fungus Scedosporium apiospermum.</title>
        <authorList>
            <person name="Vandeputte P."/>
            <person name="Ghamrawi S."/>
            <person name="Rechenmann M."/>
            <person name="Iltis A."/>
            <person name="Giraud S."/>
            <person name="Fleury M."/>
            <person name="Thornton C."/>
            <person name="Delhaes L."/>
            <person name="Meyer W."/>
            <person name="Papon N."/>
            <person name="Bouchara J.P."/>
        </authorList>
    </citation>
    <scope>NUCLEOTIDE SEQUENCE [LARGE SCALE GENOMIC DNA]</scope>
    <source>
        <strain evidence="8 9">IHEM 14462</strain>
    </source>
</reference>
<name>A0A084G0P9_PSEDA</name>
<dbReference type="OrthoDB" id="4685598at2759"/>
<evidence type="ECO:0000256" key="1">
    <source>
        <dbReference type="ARBA" id="ARBA00004123"/>
    </source>
</evidence>
<feature type="region of interest" description="Disordered" evidence="6">
    <location>
        <begin position="97"/>
        <end position="116"/>
    </location>
</feature>
<dbReference type="OMA" id="IMCHSEE"/>
<dbReference type="Gene3D" id="4.10.240.10">
    <property type="entry name" value="Zn(2)-C6 fungal-type DNA-binding domain"/>
    <property type="match status" value="1"/>
</dbReference>
<keyword evidence="3" id="KW-0805">Transcription regulation</keyword>
<dbReference type="PANTHER" id="PTHR47338:SF7">
    <property type="entry name" value="ZN(II)2CYS6 TRANSCRIPTION FACTOR (EUROFUNG)"/>
    <property type="match status" value="1"/>
</dbReference>
<dbReference type="SUPFAM" id="SSF57701">
    <property type="entry name" value="Zn2/Cys6 DNA-binding domain"/>
    <property type="match status" value="1"/>
</dbReference>
<keyword evidence="2" id="KW-0479">Metal-binding</keyword>
<comment type="caution">
    <text evidence="8">The sequence shown here is derived from an EMBL/GenBank/DDBJ whole genome shotgun (WGS) entry which is preliminary data.</text>
</comment>
<dbReference type="InterPro" id="IPR001138">
    <property type="entry name" value="Zn2Cys6_DnaBD"/>
</dbReference>
<dbReference type="CDD" id="cd00067">
    <property type="entry name" value="GAL4"/>
    <property type="match status" value="1"/>
</dbReference>
<evidence type="ECO:0000256" key="6">
    <source>
        <dbReference type="SAM" id="MobiDB-lite"/>
    </source>
</evidence>
<comment type="subcellular location">
    <subcellularLocation>
        <location evidence="1">Nucleus</location>
    </subcellularLocation>
</comment>
<dbReference type="HOGENOM" id="CLU_011581_1_0_1"/>
<evidence type="ECO:0000256" key="2">
    <source>
        <dbReference type="ARBA" id="ARBA00022723"/>
    </source>
</evidence>
<dbReference type="InterPro" id="IPR050815">
    <property type="entry name" value="TF_fung"/>
</dbReference>
<dbReference type="PANTHER" id="PTHR47338">
    <property type="entry name" value="ZN(II)2CYS6 TRANSCRIPTION FACTOR (EUROFUNG)-RELATED"/>
    <property type="match status" value="1"/>
</dbReference>
<dbReference type="Proteomes" id="UP000028545">
    <property type="component" value="Unassembled WGS sequence"/>
</dbReference>
<feature type="compositionally biased region" description="Polar residues" evidence="6">
    <location>
        <begin position="38"/>
        <end position="47"/>
    </location>
</feature>
<feature type="compositionally biased region" description="Polar residues" evidence="6">
    <location>
        <begin position="8"/>
        <end position="28"/>
    </location>
</feature>
<evidence type="ECO:0000259" key="7">
    <source>
        <dbReference type="PROSITE" id="PS50048"/>
    </source>
</evidence>
<dbReference type="GO" id="GO:0003677">
    <property type="term" value="F:DNA binding"/>
    <property type="evidence" value="ECO:0007669"/>
    <property type="project" value="InterPro"/>
</dbReference>
<dbReference type="EMBL" id="JOWA01000112">
    <property type="protein sequence ID" value="KEZ40911.1"/>
    <property type="molecule type" value="Genomic_DNA"/>
</dbReference>
<dbReference type="CDD" id="cd12148">
    <property type="entry name" value="fungal_TF_MHR"/>
    <property type="match status" value="1"/>
</dbReference>
<keyword evidence="5" id="KW-0539">Nucleus</keyword>
<dbReference type="GO" id="GO:0006351">
    <property type="term" value="P:DNA-templated transcription"/>
    <property type="evidence" value="ECO:0007669"/>
    <property type="project" value="InterPro"/>
</dbReference>